<dbReference type="CDD" id="cd02440">
    <property type="entry name" value="AdoMet_MTases"/>
    <property type="match status" value="1"/>
</dbReference>
<dbReference type="PANTHER" id="PTHR43591">
    <property type="entry name" value="METHYLTRANSFERASE"/>
    <property type="match status" value="1"/>
</dbReference>
<sequence>MYYRIFSKLYEKAAEKMCRDCQKFINKNSRILDLGCGSGIIGEKFQKFFQAELIGVDIKDNRTVPLPFELINGLKLPFPEDYFDAVLINYVLHHSLYPISLLKEAKRVTKDKIILYEDLPEGRLSEWRCKIHGSSFNLFFQKNLAKGNFFKFKEWEKIFKDLDLKLIFEKITFSGLDPVRKELFILKKI</sequence>
<name>A0A2M7UV69_9BACT</name>
<comment type="caution">
    <text evidence="2">The sequence shown here is derived from an EMBL/GenBank/DDBJ whole genome shotgun (WGS) entry which is preliminary data.</text>
</comment>
<protein>
    <recommendedName>
        <fullName evidence="1">Methyltransferase type 11 domain-containing protein</fullName>
    </recommendedName>
</protein>
<dbReference type="PANTHER" id="PTHR43591:SF24">
    <property type="entry name" value="2-METHOXY-6-POLYPRENYL-1,4-BENZOQUINOL METHYLASE, MITOCHONDRIAL"/>
    <property type="match status" value="1"/>
</dbReference>
<dbReference type="InterPro" id="IPR013216">
    <property type="entry name" value="Methyltransf_11"/>
</dbReference>
<proteinExistence type="predicted"/>
<reference evidence="3" key="1">
    <citation type="submission" date="2017-09" db="EMBL/GenBank/DDBJ databases">
        <title>Depth-based differentiation of microbial function through sediment-hosted aquifers and enrichment of novel symbionts in the deep terrestrial subsurface.</title>
        <authorList>
            <person name="Probst A.J."/>
            <person name="Ladd B."/>
            <person name="Jarett J.K."/>
            <person name="Geller-Mcgrath D.E."/>
            <person name="Sieber C.M.K."/>
            <person name="Emerson J.B."/>
            <person name="Anantharaman K."/>
            <person name="Thomas B.C."/>
            <person name="Malmstrom R."/>
            <person name="Stieglmeier M."/>
            <person name="Klingl A."/>
            <person name="Woyke T."/>
            <person name="Ryan C.M."/>
            <person name="Banfield J.F."/>
        </authorList>
    </citation>
    <scope>NUCLEOTIDE SEQUENCE [LARGE SCALE GENOMIC DNA]</scope>
</reference>
<evidence type="ECO:0000313" key="2">
    <source>
        <dbReference type="EMBL" id="PIZ87889.1"/>
    </source>
</evidence>
<dbReference type="Proteomes" id="UP000230081">
    <property type="component" value="Unassembled WGS sequence"/>
</dbReference>
<feature type="domain" description="Methyltransferase type 11" evidence="1">
    <location>
        <begin position="32"/>
        <end position="111"/>
    </location>
</feature>
<evidence type="ECO:0000259" key="1">
    <source>
        <dbReference type="Pfam" id="PF08241"/>
    </source>
</evidence>
<accession>A0A2M7UV69</accession>
<dbReference type="EMBL" id="PFPA01000078">
    <property type="protein sequence ID" value="PIZ87889.1"/>
    <property type="molecule type" value="Genomic_DNA"/>
</dbReference>
<dbReference type="Gene3D" id="3.40.50.150">
    <property type="entry name" value="Vaccinia Virus protein VP39"/>
    <property type="match status" value="1"/>
</dbReference>
<organism evidence="2 3">
    <name type="scientific">Candidatus Nealsonbacteria bacterium CG_4_10_14_0_2_um_filter_39_15</name>
    <dbReference type="NCBI Taxonomy" id="1974681"/>
    <lineage>
        <taxon>Bacteria</taxon>
        <taxon>Candidatus Nealsoniibacteriota</taxon>
    </lineage>
</organism>
<evidence type="ECO:0000313" key="3">
    <source>
        <dbReference type="Proteomes" id="UP000230081"/>
    </source>
</evidence>
<gene>
    <name evidence="2" type="ORF">COX91_03150</name>
</gene>
<dbReference type="Pfam" id="PF08241">
    <property type="entry name" value="Methyltransf_11"/>
    <property type="match status" value="1"/>
</dbReference>
<dbReference type="GO" id="GO:0008757">
    <property type="term" value="F:S-adenosylmethionine-dependent methyltransferase activity"/>
    <property type="evidence" value="ECO:0007669"/>
    <property type="project" value="InterPro"/>
</dbReference>
<dbReference type="SUPFAM" id="SSF53335">
    <property type="entry name" value="S-adenosyl-L-methionine-dependent methyltransferases"/>
    <property type="match status" value="1"/>
</dbReference>
<dbReference type="AlphaFoldDB" id="A0A2M7UV69"/>
<dbReference type="InterPro" id="IPR029063">
    <property type="entry name" value="SAM-dependent_MTases_sf"/>
</dbReference>